<dbReference type="SUPFAM" id="SSF56219">
    <property type="entry name" value="DNase I-like"/>
    <property type="match status" value="1"/>
</dbReference>
<dbReference type="GO" id="GO:0004519">
    <property type="term" value="F:endonuclease activity"/>
    <property type="evidence" value="ECO:0007669"/>
    <property type="project" value="InterPro"/>
</dbReference>
<evidence type="ECO:0000256" key="8">
    <source>
        <dbReference type="PIRSR" id="PIRSR604808-3"/>
    </source>
</evidence>
<evidence type="ECO:0000256" key="4">
    <source>
        <dbReference type="ARBA" id="ARBA00022801"/>
    </source>
</evidence>
<evidence type="ECO:0000256" key="6">
    <source>
        <dbReference type="PIRSR" id="PIRSR604808-1"/>
    </source>
</evidence>
<comment type="cofactor">
    <cofactor evidence="7">
        <name>Mg(2+)</name>
        <dbReference type="ChEBI" id="CHEBI:18420"/>
    </cofactor>
    <cofactor evidence="7">
        <name>Mn(2+)</name>
        <dbReference type="ChEBI" id="CHEBI:29035"/>
    </cofactor>
    <text evidence="7">Probably binds two magnesium or manganese ions per subunit.</text>
</comment>
<feature type="domain" description="Endonuclease/exonuclease/phosphatase" evidence="9">
    <location>
        <begin position="4"/>
        <end position="248"/>
    </location>
</feature>
<evidence type="ECO:0000313" key="10">
    <source>
        <dbReference type="EMBL" id="OUD14350.1"/>
    </source>
</evidence>
<keyword evidence="4" id="KW-0378">Hydrolase</keyword>
<comment type="similarity">
    <text evidence="2">Belongs to the DNA repair enzymes AP/ExoA family.</text>
</comment>
<keyword evidence="5 7" id="KW-0460">Magnesium</keyword>
<feature type="active site" description="Proton donor/acceptor" evidence="6">
    <location>
        <position position="146"/>
    </location>
</feature>
<name>A0A251X8T8_9GAMM</name>
<dbReference type="CDD" id="cd09086">
    <property type="entry name" value="ExoIII-like_AP-endo"/>
    <property type="match status" value="1"/>
</dbReference>
<feature type="binding site" evidence="7">
    <location>
        <position position="34"/>
    </location>
    <ligand>
        <name>Mg(2+)</name>
        <dbReference type="ChEBI" id="CHEBI:18420"/>
        <label>1</label>
    </ligand>
</feature>
<evidence type="ECO:0000256" key="5">
    <source>
        <dbReference type="ARBA" id="ARBA00022842"/>
    </source>
</evidence>
<feature type="site" description="Interaction with DNA substrate" evidence="8">
    <location>
        <position position="248"/>
    </location>
</feature>
<feature type="site" description="Transition state stabilizer" evidence="8">
    <location>
        <position position="148"/>
    </location>
</feature>
<evidence type="ECO:0000256" key="2">
    <source>
        <dbReference type="ARBA" id="ARBA00007092"/>
    </source>
</evidence>
<evidence type="ECO:0000256" key="3">
    <source>
        <dbReference type="ARBA" id="ARBA00022723"/>
    </source>
</evidence>
<dbReference type="NCBIfam" id="TIGR00633">
    <property type="entry name" value="xth"/>
    <property type="match status" value="1"/>
</dbReference>
<keyword evidence="3 7" id="KW-0479">Metal-binding</keyword>
<dbReference type="PROSITE" id="PS51435">
    <property type="entry name" value="AP_NUCLEASE_F1_4"/>
    <property type="match status" value="1"/>
</dbReference>
<gene>
    <name evidence="10" type="ORF">TPSD3_08515</name>
</gene>
<evidence type="ECO:0000256" key="1">
    <source>
        <dbReference type="ARBA" id="ARBA00001936"/>
    </source>
</evidence>
<accession>A0A251X8T8</accession>
<evidence type="ECO:0000259" key="9">
    <source>
        <dbReference type="Pfam" id="PF03372"/>
    </source>
</evidence>
<keyword evidence="11" id="KW-1185">Reference proteome</keyword>
<dbReference type="PROSITE" id="PS00728">
    <property type="entry name" value="AP_NUCLEASE_F1_3"/>
    <property type="match status" value="1"/>
</dbReference>
<dbReference type="Pfam" id="PF03372">
    <property type="entry name" value="Exo_endo_phos"/>
    <property type="match status" value="1"/>
</dbReference>
<feature type="binding site" evidence="7">
    <location>
        <position position="247"/>
    </location>
    <ligand>
        <name>Mg(2+)</name>
        <dbReference type="ChEBI" id="CHEBI:18420"/>
        <label>1</label>
    </ligand>
</feature>
<dbReference type="PANTHER" id="PTHR43250:SF2">
    <property type="entry name" value="EXODEOXYRIBONUCLEASE III"/>
    <property type="match status" value="1"/>
</dbReference>
<dbReference type="InterPro" id="IPR037493">
    <property type="entry name" value="ExoIII-like"/>
</dbReference>
<dbReference type="AlphaFoldDB" id="A0A251X8T8"/>
<dbReference type="OrthoDB" id="9803914at2"/>
<comment type="caution">
    <text evidence="10">The sequence shown here is derived from an EMBL/GenBank/DDBJ whole genome shotgun (WGS) entry which is preliminary data.</text>
</comment>
<feature type="binding site" evidence="7">
    <location>
        <position position="146"/>
    </location>
    <ligand>
        <name>Mg(2+)</name>
        <dbReference type="ChEBI" id="CHEBI:18420"/>
        <label>1</label>
    </ligand>
</feature>
<protein>
    <submittedName>
        <fullName evidence="10">Exodeoxyribonuclease III</fullName>
    </submittedName>
</protein>
<feature type="active site" description="Proton acceptor" evidence="6">
    <location>
        <position position="248"/>
    </location>
</feature>
<sequence length="257" mass="29404">MKIASWNVNSLRVRLPHVLTWLNTHAPDVLALQETKVENDKFPHAELEAAGYHVAYSGQKTYNGVALLTREPLASPLLYDFPDQSDPQRRIIGTHYGSIYVLNIYVPNGEDLLSEKFIYKMQWLTALESLIKTLLANYQHVLILGDFNIAPAAIDVYDTTVWHEQQILCSTDERETLQRLYALGLVDCFRHKAGDTVQFSWWDYRAARFRRNQGLRIDLILASSALATKCVACDIDKMPRTWEKPSDHAPVWANFAI</sequence>
<feature type="active site" evidence="6">
    <location>
        <position position="105"/>
    </location>
</feature>
<dbReference type="EMBL" id="MSLT01000012">
    <property type="protein sequence ID" value="OUD14350.1"/>
    <property type="molecule type" value="Genomic_DNA"/>
</dbReference>
<proteinExistence type="inferred from homology"/>
<dbReference type="PROSITE" id="PS00726">
    <property type="entry name" value="AP_NUCLEASE_F1_1"/>
    <property type="match status" value="1"/>
</dbReference>
<keyword evidence="7" id="KW-0464">Manganese</keyword>
<dbReference type="PANTHER" id="PTHR43250">
    <property type="entry name" value="EXODEOXYRIBONUCLEASE III"/>
    <property type="match status" value="1"/>
</dbReference>
<dbReference type="InterPro" id="IPR005135">
    <property type="entry name" value="Endo/exonuclease/phosphatase"/>
</dbReference>
<feature type="binding site" evidence="7">
    <location>
        <position position="148"/>
    </location>
    <ligand>
        <name>Mg(2+)</name>
        <dbReference type="ChEBI" id="CHEBI:18420"/>
        <label>1</label>
    </ligand>
</feature>
<dbReference type="NCBIfam" id="TIGR00195">
    <property type="entry name" value="exoDNase_III"/>
    <property type="match status" value="1"/>
</dbReference>
<dbReference type="GO" id="GO:0008311">
    <property type="term" value="F:double-stranded DNA 3'-5' DNA exonuclease activity"/>
    <property type="evidence" value="ECO:0007669"/>
    <property type="project" value="InterPro"/>
</dbReference>
<dbReference type="InterPro" id="IPR036691">
    <property type="entry name" value="Endo/exonu/phosph_ase_sf"/>
</dbReference>
<comment type="cofactor">
    <cofactor evidence="1">
        <name>Mn(2+)</name>
        <dbReference type="ChEBI" id="CHEBI:29035"/>
    </cofactor>
</comment>
<feature type="binding site" evidence="7">
    <location>
        <position position="7"/>
    </location>
    <ligand>
        <name>Mg(2+)</name>
        <dbReference type="ChEBI" id="CHEBI:18420"/>
        <label>1</label>
    </ligand>
</feature>
<evidence type="ECO:0000313" key="11">
    <source>
        <dbReference type="Proteomes" id="UP000194798"/>
    </source>
</evidence>
<feature type="binding site" evidence="7">
    <location>
        <position position="248"/>
    </location>
    <ligand>
        <name>Mg(2+)</name>
        <dbReference type="ChEBI" id="CHEBI:18420"/>
        <label>1</label>
    </ligand>
</feature>
<dbReference type="GO" id="GO:0003677">
    <property type="term" value="F:DNA binding"/>
    <property type="evidence" value="ECO:0007669"/>
    <property type="project" value="InterPro"/>
</dbReference>
<reference evidence="10 11" key="1">
    <citation type="submission" date="2016-12" db="EMBL/GenBank/DDBJ databases">
        <title>Thioflexothrix psekupsii D3 genome sequencing and assembly.</title>
        <authorList>
            <person name="Fomenkov A."/>
            <person name="Vincze T."/>
            <person name="Grabovich M."/>
            <person name="Anton B.P."/>
            <person name="Dubinina G."/>
            <person name="Orlova M."/>
            <person name="Belousova E."/>
            <person name="Roberts R.J."/>
        </authorList>
    </citation>
    <scope>NUCLEOTIDE SEQUENCE [LARGE SCALE GENOMIC DNA]</scope>
    <source>
        <strain evidence="10">D3</strain>
    </source>
</reference>
<dbReference type="InterPro" id="IPR020848">
    <property type="entry name" value="AP_endonuclease_F1_CS"/>
</dbReference>
<dbReference type="GO" id="GO:0006281">
    <property type="term" value="P:DNA repair"/>
    <property type="evidence" value="ECO:0007669"/>
    <property type="project" value="InterPro"/>
</dbReference>
<organism evidence="10 11">
    <name type="scientific">Thioflexithrix psekupsensis</name>
    <dbReference type="NCBI Taxonomy" id="1570016"/>
    <lineage>
        <taxon>Bacteria</taxon>
        <taxon>Pseudomonadati</taxon>
        <taxon>Pseudomonadota</taxon>
        <taxon>Gammaproteobacteria</taxon>
        <taxon>Thiotrichales</taxon>
        <taxon>Thioflexithrix</taxon>
    </lineage>
</organism>
<dbReference type="InterPro" id="IPR020847">
    <property type="entry name" value="AP_endonuclease_F1_BS"/>
</dbReference>
<dbReference type="Proteomes" id="UP000194798">
    <property type="component" value="Unassembled WGS sequence"/>
</dbReference>
<evidence type="ECO:0000256" key="7">
    <source>
        <dbReference type="PIRSR" id="PIRSR604808-2"/>
    </source>
</evidence>
<dbReference type="GO" id="GO:0046872">
    <property type="term" value="F:metal ion binding"/>
    <property type="evidence" value="ECO:0007669"/>
    <property type="project" value="UniProtKB-KW"/>
</dbReference>
<feature type="site" description="Important for catalytic activity" evidence="8">
    <location>
        <position position="218"/>
    </location>
</feature>
<dbReference type="InterPro" id="IPR004808">
    <property type="entry name" value="AP_endonuc_1"/>
</dbReference>
<dbReference type="Gene3D" id="3.60.10.10">
    <property type="entry name" value="Endonuclease/exonuclease/phosphatase"/>
    <property type="match status" value="1"/>
</dbReference>